<accession>A0ABS9J2U6</accession>
<feature type="transmembrane region" description="Helical" evidence="1">
    <location>
        <begin position="403"/>
        <end position="424"/>
    </location>
</feature>
<feature type="transmembrane region" description="Helical" evidence="1">
    <location>
        <begin position="152"/>
        <end position="172"/>
    </location>
</feature>
<organism evidence="2 3">
    <name type="scientific">Joostella atrarenae</name>
    <dbReference type="NCBI Taxonomy" id="679257"/>
    <lineage>
        <taxon>Bacteria</taxon>
        <taxon>Pseudomonadati</taxon>
        <taxon>Bacteroidota</taxon>
        <taxon>Flavobacteriia</taxon>
        <taxon>Flavobacteriales</taxon>
        <taxon>Flavobacteriaceae</taxon>
        <taxon>Joostella</taxon>
    </lineage>
</organism>
<reference evidence="2 3" key="1">
    <citation type="submission" date="2021-01" db="EMBL/GenBank/DDBJ databases">
        <title>Genome sequencing of Joostella atrarenae M1-2 (= KCTC 23194).</title>
        <authorList>
            <person name="Zakaria M.R."/>
            <person name="Lam M.Q."/>
            <person name="Chong C.S."/>
        </authorList>
    </citation>
    <scope>NUCLEOTIDE SEQUENCE [LARGE SCALE GENOMIC DNA]</scope>
    <source>
        <strain evidence="2 3">M1-2</strain>
    </source>
</reference>
<gene>
    <name evidence="2" type="ORF">JM658_07840</name>
</gene>
<keyword evidence="1" id="KW-1133">Transmembrane helix</keyword>
<comment type="caution">
    <text evidence="2">The sequence shown here is derived from an EMBL/GenBank/DDBJ whole genome shotgun (WGS) entry which is preliminary data.</text>
</comment>
<dbReference type="InterPro" id="IPR005625">
    <property type="entry name" value="PepSY-ass_TM"/>
</dbReference>
<name>A0ABS9J2U6_9FLAO</name>
<dbReference type="PANTHER" id="PTHR34219:SF3">
    <property type="entry name" value="BLL7967 PROTEIN"/>
    <property type="match status" value="1"/>
</dbReference>
<protein>
    <submittedName>
        <fullName evidence="2">PepSY domain-containing protein</fullName>
    </submittedName>
</protein>
<evidence type="ECO:0000313" key="3">
    <source>
        <dbReference type="Proteomes" id="UP000829517"/>
    </source>
</evidence>
<proteinExistence type="predicted"/>
<evidence type="ECO:0000313" key="2">
    <source>
        <dbReference type="EMBL" id="MCF8714738.1"/>
    </source>
</evidence>
<keyword evidence="1" id="KW-0812">Transmembrane</keyword>
<evidence type="ECO:0000256" key="1">
    <source>
        <dbReference type="SAM" id="Phobius"/>
    </source>
</evidence>
<keyword evidence="1" id="KW-0472">Membrane</keyword>
<feature type="transmembrane region" description="Helical" evidence="1">
    <location>
        <begin position="193"/>
        <end position="226"/>
    </location>
</feature>
<dbReference type="EMBL" id="JAETXX010000003">
    <property type="protein sequence ID" value="MCF8714738.1"/>
    <property type="molecule type" value="Genomic_DNA"/>
</dbReference>
<dbReference type="Proteomes" id="UP000829517">
    <property type="component" value="Unassembled WGS sequence"/>
</dbReference>
<dbReference type="RefSeq" id="WP_236958703.1">
    <property type="nucleotide sequence ID" value="NZ_JAETXX010000003.1"/>
</dbReference>
<feature type="transmembrane region" description="Helical" evidence="1">
    <location>
        <begin position="499"/>
        <end position="518"/>
    </location>
</feature>
<feature type="transmembrane region" description="Helical" evidence="1">
    <location>
        <begin position="436"/>
        <end position="454"/>
    </location>
</feature>
<dbReference type="PANTHER" id="PTHR34219">
    <property type="entry name" value="IRON-REGULATED INNER MEMBRANE PROTEIN-RELATED"/>
    <property type="match status" value="1"/>
</dbReference>
<dbReference type="Pfam" id="PF03929">
    <property type="entry name" value="PepSY_TM"/>
    <property type="match status" value="1"/>
</dbReference>
<feature type="transmembrane region" description="Helical" evidence="1">
    <location>
        <begin position="12"/>
        <end position="36"/>
    </location>
</feature>
<sequence length="523" mass="60231">MSNRIYNILFHTHTISGIFISALLYIIFFTGFISFLRDEISAWERNEPIQEDYFENIDFDTALNKLKQHDTLYSRDITFSQRFFERRIGVFMTPPKDTTIVAKKGGGRRRGFFYLDMDDYSKTDYASGYSLGEFFYRLHFFAQLNFFGRSGYFLAGLVAFFFLFAVVTGLLVHWKKIVSSFYVFRPKGKLKTIWTDAHVALGIIGLPFQFIFAVTGAFLIIGYTVMLPPVQKVLFDDNPREMQKALESQKVEEYAFYGSPLEKNVSINDFVIRTKDKWPDLVINGFKVFNYGNENMHIQVIGAPNFTDGFIGTGYQTFKASDGKLVSEKDPYNDVSYVEGANDVIKRLHFGDFGGYGMKLIYLVLGFITCFVIISGVLIWLVARDKKNVADHKRRFNTWLVKVYLVGCLSLFPVTALTFVIVKLFADDYTGDRNVFINRTFFWSWLIFSALLLLKKSNYFTNKVCLITGAIFSLLIPITNGIKTGNWPWVSYTNGYSQILVIDLFWLVVAILSIIVVFKIKRK</sequence>
<feature type="transmembrane region" description="Helical" evidence="1">
    <location>
        <begin position="360"/>
        <end position="382"/>
    </location>
</feature>
<keyword evidence="3" id="KW-1185">Reference proteome</keyword>
<feature type="transmembrane region" description="Helical" evidence="1">
    <location>
        <begin position="461"/>
        <end position="479"/>
    </location>
</feature>